<dbReference type="InterPro" id="IPR050789">
    <property type="entry name" value="Diverse_Enzym_Activities"/>
</dbReference>
<dbReference type="PANTHER" id="PTHR43283:SF7">
    <property type="entry name" value="BETA-LACTAMASE-RELATED DOMAIN-CONTAINING PROTEIN"/>
    <property type="match status" value="1"/>
</dbReference>
<dbReference type="EMBL" id="JADILY010000171">
    <property type="protein sequence ID" value="MBO8482482.1"/>
    <property type="molecule type" value="Genomic_DNA"/>
</dbReference>
<dbReference type="InterPro" id="IPR012338">
    <property type="entry name" value="Beta-lactam/transpept-like"/>
</dbReference>
<proteinExistence type="predicted"/>
<dbReference type="SUPFAM" id="SSF56601">
    <property type="entry name" value="beta-lactamase/transpeptidase-like"/>
    <property type="match status" value="1"/>
</dbReference>
<reference evidence="3" key="2">
    <citation type="journal article" date="2021" name="PeerJ">
        <title>Extensive microbial diversity within the chicken gut microbiome revealed by metagenomics and culture.</title>
        <authorList>
            <person name="Gilroy R."/>
            <person name="Ravi A."/>
            <person name="Getino M."/>
            <person name="Pursley I."/>
            <person name="Horton D.L."/>
            <person name="Alikhan N.F."/>
            <person name="Baker D."/>
            <person name="Gharbi K."/>
            <person name="Hall N."/>
            <person name="Watson M."/>
            <person name="Adriaenssens E.M."/>
            <person name="Foster-Nyarko E."/>
            <person name="Jarju S."/>
            <person name="Secka A."/>
            <person name="Antonio M."/>
            <person name="Oren A."/>
            <person name="Chaudhuri R.R."/>
            <person name="La Ragione R."/>
            <person name="Hildebrand F."/>
            <person name="Pallen M.J."/>
        </authorList>
    </citation>
    <scope>NUCLEOTIDE SEQUENCE</scope>
    <source>
        <strain evidence="3">B3-2255</strain>
    </source>
</reference>
<dbReference type="PANTHER" id="PTHR43283">
    <property type="entry name" value="BETA-LACTAMASE-RELATED"/>
    <property type="match status" value="1"/>
</dbReference>
<comment type="caution">
    <text evidence="3">The sequence shown here is derived from an EMBL/GenBank/DDBJ whole genome shotgun (WGS) entry which is preliminary data.</text>
</comment>
<dbReference type="Proteomes" id="UP000823772">
    <property type="component" value="Unassembled WGS sequence"/>
</dbReference>
<dbReference type="Gene3D" id="3.40.710.10">
    <property type="entry name" value="DD-peptidase/beta-lactamase superfamily"/>
    <property type="match status" value="1"/>
</dbReference>
<feature type="domain" description="Beta-lactamase-related" evidence="2">
    <location>
        <begin position="80"/>
        <end position="357"/>
    </location>
</feature>
<dbReference type="GO" id="GO:0016787">
    <property type="term" value="F:hydrolase activity"/>
    <property type="evidence" value="ECO:0007669"/>
    <property type="project" value="UniProtKB-KW"/>
</dbReference>
<protein>
    <submittedName>
        <fullName evidence="3">Serine hydrolase</fullName>
    </submittedName>
</protein>
<accession>A0A9D9J093</accession>
<dbReference type="AlphaFoldDB" id="A0A9D9J093"/>
<evidence type="ECO:0000313" key="3">
    <source>
        <dbReference type="EMBL" id="MBO8482482.1"/>
    </source>
</evidence>
<evidence type="ECO:0000313" key="4">
    <source>
        <dbReference type="Proteomes" id="UP000823772"/>
    </source>
</evidence>
<keyword evidence="1" id="KW-0812">Transmembrane</keyword>
<organism evidence="3 4">
    <name type="scientific">Candidatus Merdivivens faecigallinarum</name>
    <dbReference type="NCBI Taxonomy" id="2840871"/>
    <lineage>
        <taxon>Bacteria</taxon>
        <taxon>Pseudomonadati</taxon>
        <taxon>Bacteroidota</taxon>
        <taxon>Bacteroidia</taxon>
        <taxon>Bacteroidales</taxon>
        <taxon>Muribaculaceae</taxon>
        <taxon>Muribaculaceae incertae sedis</taxon>
        <taxon>Candidatus Merdivivens</taxon>
    </lineage>
</organism>
<evidence type="ECO:0000259" key="2">
    <source>
        <dbReference type="Pfam" id="PF00144"/>
    </source>
</evidence>
<dbReference type="InterPro" id="IPR001466">
    <property type="entry name" value="Beta-lactam-related"/>
</dbReference>
<evidence type="ECO:0000256" key="1">
    <source>
        <dbReference type="SAM" id="Phobius"/>
    </source>
</evidence>
<keyword evidence="3" id="KW-0378">Hydrolase</keyword>
<keyword evidence="1" id="KW-0472">Membrane</keyword>
<sequence>MKRKKTVLTIIICIAIGLATVYLCLPYYARQALIHLYPKIDDKCLFYRDTVHAPQQACLWARSADYNRYGFTDSEKSYLDSMETVSFLIIRNDSILVEDYRNGWNDTLTSNIYSCTKSIVSLLAGAAYDEGKLKNLDDPVSEYIPSYTKGRQADVTVRDLLTMSGGMAWDEAYSSLFSLTTHGYYGNDLYDLVTGLEVNEEPGVQYDYRSGETQLLAFVVEAATGKTLSAYAEEKLWTPLGAEHDAYWLLDKENGDEKAFCCFHTTARDVARFGSLMLDYGKWNGSQIISEGYMEQALAPASYLKNEWGEDSLDYYGYQFWIQKYKGNEYRLMRGMLGQYIVAIPEYDAIMVRLGKKRSDEYVCESTVDLFVYMDIALRILEESTKTENRNNG</sequence>
<dbReference type="Pfam" id="PF00144">
    <property type="entry name" value="Beta-lactamase"/>
    <property type="match status" value="1"/>
</dbReference>
<keyword evidence="1" id="KW-1133">Transmembrane helix</keyword>
<gene>
    <name evidence="3" type="ORF">IAC87_08075</name>
</gene>
<feature type="transmembrane region" description="Helical" evidence="1">
    <location>
        <begin position="7"/>
        <end position="29"/>
    </location>
</feature>
<reference evidence="3" key="1">
    <citation type="submission" date="2020-10" db="EMBL/GenBank/DDBJ databases">
        <authorList>
            <person name="Gilroy R."/>
        </authorList>
    </citation>
    <scope>NUCLEOTIDE SEQUENCE</scope>
    <source>
        <strain evidence="3">B3-2255</strain>
    </source>
</reference>
<name>A0A9D9J093_9BACT</name>